<name>A0A2T6C9J2_9BACL</name>
<proteinExistence type="predicted"/>
<accession>A0A2T6C9J2</accession>
<protein>
    <submittedName>
        <fullName evidence="1">Uncharacterized protein</fullName>
    </submittedName>
</protein>
<sequence length="86" mass="9376">MRRRTDWSAVIVPKSLTSDPLAKSELMRQKSWGIGLVERCSGVAGAAALITVMVDWKHKKAVRIESVSVQLAGPESGFLLQSRPEG</sequence>
<gene>
    <name evidence="1" type="ORF">C8P63_101175</name>
</gene>
<dbReference type="AlphaFoldDB" id="A0A2T6C9J2"/>
<dbReference type="EMBL" id="QBKR01000001">
    <property type="protein sequence ID" value="PTX64953.1"/>
    <property type="molecule type" value="Genomic_DNA"/>
</dbReference>
<evidence type="ECO:0000313" key="1">
    <source>
        <dbReference type="EMBL" id="PTX64953.1"/>
    </source>
</evidence>
<keyword evidence="2" id="KW-1185">Reference proteome</keyword>
<dbReference type="Proteomes" id="UP000244240">
    <property type="component" value="Unassembled WGS sequence"/>
</dbReference>
<reference evidence="1 2" key="1">
    <citation type="submission" date="2018-04" db="EMBL/GenBank/DDBJ databases">
        <title>Genomic Encyclopedia of Archaeal and Bacterial Type Strains, Phase II (KMG-II): from individual species to whole genera.</title>
        <authorList>
            <person name="Goeker M."/>
        </authorList>
    </citation>
    <scope>NUCLEOTIDE SEQUENCE [LARGE SCALE GENOMIC DNA]</scope>
    <source>
        <strain evidence="1 2">DSM 45787</strain>
    </source>
</reference>
<organism evidence="1 2">
    <name type="scientific">Melghirimyces profundicolus</name>
    <dbReference type="NCBI Taxonomy" id="1242148"/>
    <lineage>
        <taxon>Bacteria</taxon>
        <taxon>Bacillati</taxon>
        <taxon>Bacillota</taxon>
        <taxon>Bacilli</taxon>
        <taxon>Bacillales</taxon>
        <taxon>Thermoactinomycetaceae</taxon>
        <taxon>Melghirimyces</taxon>
    </lineage>
</organism>
<evidence type="ECO:0000313" key="2">
    <source>
        <dbReference type="Proteomes" id="UP000244240"/>
    </source>
</evidence>
<comment type="caution">
    <text evidence="1">The sequence shown here is derived from an EMBL/GenBank/DDBJ whole genome shotgun (WGS) entry which is preliminary data.</text>
</comment>